<keyword evidence="3" id="KW-1185">Reference proteome</keyword>
<dbReference type="InterPro" id="IPR035994">
    <property type="entry name" value="Nucleoside_phosphorylase_sf"/>
</dbReference>
<evidence type="ECO:0000313" key="2">
    <source>
        <dbReference type="EMBL" id="GAA2140467.1"/>
    </source>
</evidence>
<dbReference type="InterPro" id="IPR000845">
    <property type="entry name" value="Nucleoside_phosphorylase_d"/>
</dbReference>
<dbReference type="RefSeq" id="WP_344268299.1">
    <property type="nucleotide sequence ID" value="NZ_BAAAMR010000030.1"/>
</dbReference>
<dbReference type="PANTHER" id="PTHR46832:SF1">
    <property type="entry name" value="5'-METHYLTHIOADENOSINE_S-ADENOSYLHOMOCYSTEINE NUCLEOSIDASE"/>
    <property type="match status" value="1"/>
</dbReference>
<reference evidence="3" key="1">
    <citation type="journal article" date="2019" name="Int. J. Syst. Evol. Microbiol.">
        <title>The Global Catalogue of Microorganisms (GCM) 10K type strain sequencing project: providing services to taxonomists for standard genome sequencing and annotation.</title>
        <authorList>
            <consortium name="The Broad Institute Genomics Platform"/>
            <consortium name="The Broad Institute Genome Sequencing Center for Infectious Disease"/>
            <person name="Wu L."/>
            <person name="Ma J."/>
        </authorList>
    </citation>
    <scope>NUCLEOTIDE SEQUENCE [LARGE SCALE GENOMIC DNA]</scope>
    <source>
        <strain evidence="3">JCM 13850</strain>
    </source>
</reference>
<comment type="caution">
    <text evidence="2">The sequence shown here is derived from an EMBL/GenBank/DDBJ whole genome shotgun (WGS) entry which is preliminary data.</text>
</comment>
<evidence type="ECO:0000313" key="3">
    <source>
        <dbReference type="Proteomes" id="UP001501020"/>
    </source>
</evidence>
<accession>A0ABP5L4I0</accession>
<dbReference type="Pfam" id="PF01048">
    <property type="entry name" value="PNP_UDP_1"/>
    <property type="match status" value="1"/>
</dbReference>
<dbReference type="SUPFAM" id="SSF53167">
    <property type="entry name" value="Purine and uridine phosphorylases"/>
    <property type="match status" value="1"/>
</dbReference>
<organism evidence="2 3">
    <name type="scientific">Actinomadura napierensis</name>
    <dbReference type="NCBI Taxonomy" id="267854"/>
    <lineage>
        <taxon>Bacteria</taxon>
        <taxon>Bacillati</taxon>
        <taxon>Actinomycetota</taxon>
        <taxon>Actinomycetes</taxon>
        <taxon>Streptosporangiales</taxon>
        <taxon>Thermomonosporaceae</taxon>
        <taxon>Actinomadura</taxon>
    </lineage>
</organism>
<dbReference type="Gene3D" id="3.40.50.1580">
    <property type="entry name" value="Nucleoside phosphorylase domain"/>
    <property type="match status" value="1"/>
</dbReference>
<proteinExistence type="predicted"/>
<sequence length="283" mass="31237">MPLTAGRYGHARIAVLSVIKEETEAVRNIFRLTQRVTRTHYYVSPGQPPQSPEIVNCEIGRNNVQSGEAIRDVIEHWQPQVLVLVGIAGGIDGYDDISVGDIVVPDYVHYAAFAKLSAGGQQRRFIAYDHPAIQLHRSYAAPLRDDESWITDDLIHQLPRAEKPKVHIAGLVAGDKVYGDPSNEEQALLLNEFGEVAAAIDMESVGLCRSVAAARSNPQYNPRLLIVRGISDLVGQTENNEIRKQYKPVAALVAATFARRVVDDILTDEPDPRLPQEEGGFDE</sequence>
<dbReference type="PANTHER" id="PTHR46832">
    <property type="entry name" value="5'-METHYLTHIOADENOSINE/S-ADENOSYLHOMOCYSTEINE NUCLEOSIDASE"/>
    <property type="match status" value="1"/>
</dbReference>
<protein>
    <recommendedName>
        <fullName evidence="1">Nucleoside phosphorylase domain-containing protein</fullName>
    </recommendedName>
</protein>
<gene>
    <name evidence="2" type="ORF">GCM10009727_37560</name>
</gene>
<feature type="domain" description="Nucleoside phosphorylase" evidence="1">
    <location>
        <begin position="57"/>
        <end position="259"/>
    </location>
</feature>
<name>A0ABP5L4I0_9ACTN</name>
<dbReference type="EMBL" id="BAAAMR010000030">
    <property type="protein sequence ID" value="GAA2140467.1"/>
    <property type="molecule type" value="Genomic_DNA"/>
</dbReference>
<dbReference type="Proteomes" id="UP001501020">
    <property type="component" value="Unassembled WGS sequence"/>
</dbReference>
<evidence type="ECO:0000259" key="1">
    <source>
        <dbReference type="Pfam" id="PF01048"/>
    </source>
</evidence>